<proteinExistence type="predicted"/>
<evidence type="ECO:0000256" key="1">
    <source>
        <dbReference type="SAM" id="MobiDB-lite"/>
    </source>
</evidence>
<reference evidence="4" key="1">
    <citation type="submission" date="2025-08" db="UniProtKB">
        <authorList>
            <consortium name="RefSeq"/>
        </authorList>
    </citation>
    <scope>IDENTIFICATION</scope>
    <source>
        <tissue evidence="4">Whole sample</tissue>
    </source>
</reference>
<sequence length="328" mass="37907">MMPIFVFLHLLILVGTLAQVETKELKSVQFSPRRTTTYQCRASSSVFRIFTAWKCSALGFRRMMGQCANIIAVSKYQQSYQILNIAENMSVMKIMLLKEDGMKTKPGCCVIEFASYKEVLLKVLLNDTHLNFSCDIVIVVWKNVQSLQLSTKKNKRSVEHVLNSVNDHKEVTEGNKSFSGAIFKNSTVRMTRAANGSDWRMSPKLNETDWEKIRQRLAIQFSHDPEWAMVTMTAIILLLLLAAKCCKLSESNTSEMEYVDYIEDWNTTTVHEAVRRKFAFIDIIKKFKKRKKRKRRISEDKQRLLSKRKSHSDGEENISDHSQDFIAL</sequence>
<evidence type="ECO:0000256" key="2">
    <source>
        <dbReference type="SAM" id="SignalP"/>
    </source>
</evidence>
<name>A0A8B8EW76_CRAVI</name>
<evidence type="ECO:0000313" key="3">
    <source>
        <dbReference type="Proteomes" id="UP000694844"/>
    </source>
</evidence>
<feature type="region of interest" description="Disordered" evidence="1">
    <location>
        <begin position="294"/>
        <end position="328"/>
    </location>
</feature>
<protein>
    <submittedName>
        <fullName evidence="4">Uncharacterized protein LOC111137157</fullName>
    </submittedName>
</protein>
<dbReference type="KEGG" id="cvn:111137157"/>
<organism evidence="3 4">
    <name type="scientific">Crassostrea virginica</name>
    <name type="common">Eastern oyster</name>
    <dbReference type="NCBI Taxonomy" id="6565"/>
    <lineage>
        <taxon>Eukaryota</taxon>
        <taxon>Metazoa</taxon>
        <taxon>Spiralia</taxon>
        <taxon>Lophotrochozoa</taxon>
        <taxon>Mollusca</taxon>
        <taxon>Bivalvia</taxon>
        <taxon>Autobranchia</taxon>
        <taxon>Pteriomorphia</taxon>
        <taxon>Ostreida</taxon>
        <taxon>Ostreoidea</taxon>
        <taxon>Ostreidae</taxon>
        <taxon>Crassostrea</taxon>
    </lineage>
</organism>
<dbReference type="OrthoDB" id="6155699at2759"/>
<keyword evidence="2" id="KW-0732">Signal</keyword>
<evidence type="ECO:0000313" key="4">
    <source>
        <dbReference type="RefSeq" id="XP_022344182.1"/>
    </source>
</evidence>
<feature type="compositionally biased region" description="Basic and acidic residues" evidence="1">
    <location>
        <begin position="311"/>
        <end position="328"/>
    </location>
</feature>
<dbReference type="GeneID" id="111137157"/>
<dbReference type="Proteomes" id="UP000694844">
    <property type="component" value="Chromosome 5"/>
</dbReference>
<keyword evidence="3" id="KW-1185">Reference proteome</keyword>
<feature type="signal peptide" evidence="2">
    <location>
        <begin position="1"/>
        <end position="18"/>
    </location>
</feature>
<accession>A0A8B8EW76</accession>
<dbReference type="RefSeq" id="XP_022344182.1">
    <property type="nucleotide sequence ID" value="XM_022488474.1"/>
</dbReference>
<feature type="chain" id="PRO_5034885677" evidence="2">
    <location>
        <begin position="19"/>
        <end position="328"/>
    </location>
</feature>
<gene>
    <name evidence="4" type="primary">LOC111137157</name>
</gene>
<dbReference type="AlphaFoldDB" id="A0A8B8EW76"/>